<dbReference type="Pfam" id="PF00152">
    <property type="entry name" value="tRNA-synt_2"/>
    <property type="match status" value="1"/>
</dbReference>
<keyword evidence="6" id="KW-0547">Nucleotide-binding</keyword>
<dbReference type="Gene3D" id="3.30.1910.20">
    <property type="entry name" value="asparaginyl-tRNA synthetase, N-terminal domain"/>
    <property type="match status" value="1"/>
</dbReference>
<dbReference type="RefSeq" id="XP_035321893.1">
    <property type="nucleotide sequence ID" value="XM_035468759.1"/>
</dbReference>
<dbReference type="GeneID" id="55973014"/>
<dbReference type="EC" id="6.1.1.22" evidence="3"/>
<dbReference type="GO" id="GO:0005524">
    <property type="term" value="F:ATP binding"/>
    <property type="evidence" value="ECO:0007669"/>
    <property type="project" value="UniProtKB-KW"/>
</dbReference>
<dbReference type="Pfam" id="PF01336">
    <property type="entry name" value="tRNA_anti-codon"/>
    <property type="match status" value="1"/>
</dbReference>
<dbReference type="SUPFAM" id="SSF50249">
    <property type="entry name" value="Nucleic acid-binding proteins"/>
    <property type="match status" value="1"/>
</dbReference>
<evidence type="ECO:0000256" key="5">
    <source>
        <dbReference type="ARBA" id="ARBA00022598"/>
    </source>
</evidence>
<accession>A0A9P5D478</accession>
<dbReference type="AlphaFoldDB" id="A0A9P5D478"/>
<comment type="catalytic activity">
    <reaction evidence="11">
        <text>tRNA(Asn) + L-asparagine + ATP = L-asparaginyl-tRNA(Asn) + AMP + diphosphate + H(+)</text>
        <dbReference type="Rhea" id="RHEA:11180"/>
        <dbReference type="Rhea" id="RHEA-COMP:9659"/>
        <dbReference type="Rhea" id="RHEA-COMP:9674"/>
        <dbReference type="ChEBI" id="CHEBI:15378"/>
        <dbReference type="ChEBI" id="CHEBI:30616"/>
        <dbReference type="ChEBI" id="CHEBI:33019"/>
        <dbReference type="ChEBI" id="CHEBI:58048"/>
        <dbReference type="ChEBI" id="CHEBI:78442"/>
        <dbReference type="ChEBI" id="CHEBI:78515"/>
        <dbReference type="ChEBI" id="CHEBI:456215"/>
        <dbReference type="EC" id="6.1.1.22"/>
    </reaction>
</comment>
<dbReference type="SUPFAM" id="SSF55681">
    <property type="entry name" value="Class II aaRS and biotin synthetases"/>
    <property type="match status" value="1"/>
</dbReference>
<evidence type="ECO:0000256" key="8">
    <source>
        <dbReference type="ARBA" id="ARBA00022917"/>
    </source>
</evidence>
<evidence type="ECO:0000313" key="15">
    <source>
        <dbReference type="Proteomes" id="UP000749293"/>
    </source>
</evidence>
<dbReference type="OrthoDB" id="1931232at2759"/>
<dbReference type="CDD" id="cd00776">
    <property type="entry name" value="AsxRS_core"/>
    <property type="match status" value="1"/>
</dbReference>
<sequence length="589" mass="66170">MAAVQELAERVKDDSKCYIDTDTGVDDVAAADGSEAKPYKTLAFAYIQHLDQPAAPSYLTRSSVTGPLAAGEDPSARLVWKEPGKGSVKKAQSGVEAHKKKLAKQQQAQAAEDEKKRQRLQTLENAKKIVLKEDESLPKAVKITLADKDVELGEGDKKGTRVKVSGRIHRLRPQKQATFITLIDGYGHLQCILQQGDLTKTYDALVFAQGTSLTLYGELRKVPEGQQAPDGRELHVDYYQVIGRSPSDDDAITNKVSHAQNQWDTSMLDNRHLVLRGDHAAALMKLRAQTEWAFTKTYHDMKIVKVAPPALVQTQVEGGATLFSVPYYDEKAYLTQSSQLYLETVLPSLGNVYCIEKSFRAEKSLTRRHLSEYTHVEAELDFITFDDLLEHLEEVICRVIDAVLDDPATAAFLKELNPGFVKPQRPFMRMKYSDAIDWLNKQDPPILNEEGNLHVFGDDIAEAAERRMTDAINLPIFLTHFPVEIKAFYMKKDPNDLRVTESVDCLMPGVGEIVGGSMRMEGYEELLAAYEKQGIPAKDYYWYTDQRKYGTSPHGGYGLGLERFLAWMANQHTVRTTCLYPRFMGRCKP</sequence>
<dbReference type="PANTHER" id="PTHR22594:SF16">
    <property type="entry name" value="ASPARAGINE--TRNA LIGASE, CYTOPLASMIC"/>
    <property type="match status" value="1"/>
</dbReference>
<dbReference type="GO" id="GO:0006421">
    <property type="term" value="P:asparaginyl-tRNA aminoacylation"/>
    <property type="evidence" value="ECO:0007669"/>
    <property type="project" value="InterPro"/>
</dbReference>
<dbReference type="EMBL" id="JAANYQ010000007">
    <property type="protein sequence ID" value="KAF4123241.1"/>
    <property type="molecule type" value="Genomic_DNA"/>
</dbReference>
<protein>
    <recommendedName>
        <fullName evidence="3">asparagine--tRNA ligase</fullName>
        <ecNumber evidence="3">6.1.1.22</ecNumber>
    </recommendedName>
    <alternativeName>
        <fullName evidence="10">Asparaginyl-tRNA synthetase</fullName>
    </alternativeName>
</protein>
<dbReference type="InterPro" id="IPR004365">
    <property type="entry name" value="NA-bd_OB_tRNA"/>
</dbReference>
<dbReference type="GO" id="GO:0004816">
    <property type="term" value="F:asparagine-tRNA ligase activity"/>
    <property type="evidence" value="ECO:0007669"/>
    <property type="project" value="UniProtKB-EC"/>
</dbReference>
<dbReference type="Gene3D" id="3.30.930.10">
    <property type="entry name" value="Bira Bifunctional Protein, Domain 2"/>
    <property type="match status" value="1"/>
</dbReference>
<keyword evidence="15" id="KW-1185">Reference proteome</keyword>
<evidence type="ECO:0000256" key="2">
    <source>
        <dbReference type="ARBA" id="ARBA00008226"/>
    </source>
</evidence>
<evidence type="ECO:0000256" key="1">
    <source>
        <dbReference type="ARBA" id="ARBA00004496"/>
    </source>
</evidence>
<dbReference type="NCBIfam" id="TIGR00457">
    <property type="entry name" value="asnS"/>
    <property type="match status" value="1"/>
</dbReference>
<comment type="caution">
    <text evidence="14">The sequence shown here is derived from an EMBL/GenBank/DDBJ whole genome shotgun (WGS) entry which is preliminary data.</text>
</comment>
<dbReference type="GO" id="GO:0005737">
    <property type="term" value="C:cytoplasm"/>
    <property type="evidence" value="ECO:0007669"/>
    <property type="project" value="UniProtKB-SubCell"/>
</dbReference>
<proteinExistence type="inferred from homology"/>
<keyword evidence="9" id="KW-0030">Aminoacyl-tRNA synthetase</keyword>
<dbReference type="GO" id="GO:0003676">
    <property type="term" value="F:nucleic acid binding"/>
    <property type="evidence" value="ECO:0007669"/>
    <property type="project" value="InterPro"/>
</dbReference>
<feature type="domain" description="Aminoacyl-transfer RNA synthetases class-II family profile" evidence="13">
    <location>
        <begin position="305"/>
        <end position="581"/>
    </location>
</feature>
<dbReference type="Gene3D" id="2.40.50.140">
    <property type="entry name" value="Nucleic acid-binding proteins"/>
    <property type="match status" value="1"/>
</dbReference>
<gene>
    <name evidence="14" type="ORF">GMORB2_6791</name>
</gene>
<dbReference type="InterPro" id="IPR006195">
    <property type="entry name" value="aa-tRNA-synth_II"/>
</dbReference>
<dbReference type="PANTHER" id="PTHR22594">
    <property type="entry name" value="ASPARTYL/LYSYL-TRNA SYNTHETASE"/>
    <property type="match status" value="1"/>
</dbReference>
<keyword evidence="5" id="KW-0436">Ligase</keyword>
<evidence type="ECO:0000256" key="11">
    <source>
        <dbReference type="ARBA" id="ARBA00047844"/>
    </source>
</evidence>
<dbReference type="InterPro" id="IPR002312">
    <property type="entry name" value="Asp/Asn-tRNA-synth_IIb"/>
</dbReference>
<dbReference type="InterPro" id="IPR045864">
    <property type="entry name" value="aa-tRNA-synth_II/BPL/LPL"/>
</dbReference>
<dbReference type="PRINTS" id="PR01042">
    <property type="entry name" value="TRNASYNTHASP"/>
</dbReference>
<reference evidence="14" key="1">
    <citation type="submission" date="2020-03" db="EMBL/GenBank/DDBJ databases">
        <title>Site-based positive gene gene selection in Geosmithia morbida across the United States reveals a broad range of putative effectors and factors for local host and environmental adapation.</title>
        <authorList>
            <person name="Onufrak A."/>
            <person name="Murdoch R.W."/>
            <person name="Gazis R."/>
            <person name="Huff M."/>
            <person name="Staton M."/>
            <person name="Klingeman W."/>
            <person name="Hadziabdic D."/>
        </authorList>
    </citation>
    <scope>NUCLEOTIDE SEQUENCE</scope>
    <source>
        <strain evidence="14">1262</strain>
    </source>
</reference>
<evidence type="ECO:0000256" key="3">
    <source>
        <dbReference type="ARBA" id="ARBA00012816"/>
    </source>
</evidence>
<dbReference type="InterPro" id="IPR012340">
    <property type="entry name" value="NA-bd_OB-fold"/>
</dbReference>
<evidence type="ECO:0000256" key="7">
    <source>
        <dbReference type="ARBA" id="ARBA00022840"/>
    </source>
</evidence>
<comment type="similarity">
    <text evidence="2">Belongs to the class-II aminoacyl-tRNA synthetase family.</text>
</comment>
<evidence type="ECO:0000256" key="4">
    <source>
        <dbReference type="ARBA" id="ARBA00022490"/>
    </source>
</evidence>
<keyword evidence="4" id="KW-0963">Cytoplasm</keyword>
<dbReference type="InterPro" id="IPR048952">
    <property type="entry name" value="AsnRS_N"/>
</dbReference>
<dbReference type="InterPro" id="IPR004522">
    <property type="entry name" value="Asn-tRNA-ligase"/>
</dbReference>
<dbReference type="PROSITE" id="PS50862">
    <property type="entry name" value="AA_TRNA_LIGASE_II"/>
    <property type="match status" value="1"/>
</dbReference>
<evidence type="ECO:0000256" key="6">
    <source>
        <dbReference type="ARBA" id="ARBA00022741"/>
    </source>
</evidence>
<evidence type="ECO:0000256" key="12">
    <source>
        <dbReference type="SAM" id="MobiDB-lite"/>
    </source>
</evidence>
<feature type="region of interest" description="Disordered" evidence="12">
    <location>
        <begin position="83"/>
        <end position="117"/>
    </location>
</feature>
<dbReference type="CDD" id="cd04323">
    <property type="entry name" value="AsnRS_cyto_like_N"/>
    <property type="match status" value="1"/>
</dbReference>
<dbReference type="InterPro" id="IPR004364">
    <property type="entry name" value="Aa-tRNA-synt_II"/>
</dbReference>
<keyword evidence="7" id="KW-0067">ATP-binding</keyword>
<evidence type="ECO:0000313" key="14">
    <source>
        <dbReference type="EMBL" id="KAF4123241.1"/>
    </source>
</evidence>
<organism evidence="14 15">
    <name type="scientific">Geosmithia morbida</name>
    <dbReference type="NCBI Taxonomy" id="1094350"/>
    <lineage>
        <taxon>Eukaryota</taxon>
        <taxon>Fungi</taxon>
        <taxon>Dikarya</taxon>
        <taxon>Ascomycota</taxon>
        <taxon>Pezizomycotina</taxon>
        <taxon>Sordariomycetes</taxon>
        <taxon>Hypocreomycetidae</taxon>
        <taxon>Hypocreales</taxon>
        <taxon>Bionectriaceae</taxon>
        <taxon>Geosmithia</taxon>
    </lineage>
</organism>
<evidence type="ECO:0000259" key="13">
    <source>
        <dbReference type="PROSITE" id="PS50862"/>
    </source>
</evidence>
<keyword evidence="8" id="KW-0648">Protein biosynthesis</keyword>
<dbReference type="Pfam" id="PF20917">
    <property type="entry name" value="AsnRS_N"/>
    <property type="match status" value="1"/>
</dbReference>
<comment type="subcellular location">
    <subcellularLocation>
        <location evidence="1">Cytoplasm</location>
    </subcellularLocation>
</comment>
<evidence type="ECO:0000256" key="10">
    <source>
        <dbReference type="ARBA" id="ARBA00029886"/>
    </source>
</evidence>
<dbReference type="Proteomes" id="UP000749293">
    <property type="component" value="Unassembled WGS sequence"/>
</dbReference>
<name>A0A9P5D478_9HYPO</name>
<evidence type="ECO:0000256" key="9">
    <source>
        <dbReference type="ARBA" id="ARBA00023146"/>
    </source>
</evidence>